<name>A0A830BKK6_9LAMI</name>
<keyword evidence="1" id="KW-0732">Signal</keyword>
<keyword evidence="3" id="KW-1185">Reference proteome</keyword>
<sequence>MKIHHAIFILLLQILPHLLFISSAVDYRAFNAALDTPGGARFQSEIGLSYTIEIMKTINCVIWDIFQQYNETDQKDVETVKVFIHQYNGAEAVTYGNNINVSSIYLEGYKGNLKWEFTSLLHHEMTHVFQWNGEGKAPAGLTEGMADYVMVKSNYYDPNNYDKPGDGNSWDEGYGVTARFLEYCDSLRDGFTADLNNMMREVYKDEYFQDLLGISLDKCGAIIRLSMLRSSIVFKLKMDV</sequence>
<dbReference type="AlphaFoldDB" id="A0A830BKK6"/>
<dbReference type="InterPro" id="IPR007541">
    <property type="entry name" value="Uncharacterised_BSP"/>
</dbReference>
<dbReference type="PANTHER" id="PTHR33321:SF15">
    <property type="entry name" value="PLANT BASIC SECRETORY PROTEIN (BSP) FAMILY PROTEIN"/>
    <property type="match status" value="1"/>
</dbReference>
<dbReference type="PANTHER" id="PTHR33321">
    <property type="match status" value="1"/>
</dbReference>
<gene>
    <name evidence="2" type="ORF">PHJA_000606200</name>
</gene>
<comment type="caution">
    <text evidence="2">The sequence shown here is derived from an EMBL/GenBank/DDBJ whole genome shotgun (WGS) entry which is preliminary data.</text>
</comment>
<dbReference type="EMBL" id="BMAC01000089">
    <property type="protein sequence ID" value="GFP84623.1"/>
    <property type="molecule type" value="Genomic_DNA"/>
</dbReference>
<organism evidence="2 3">
    <name type="scientific">Phtheirospermum japonicum</name>
    <dbReference type="NCBI Taxonomy" id="374723"/>
    <lineage>
        <taxon>Eukaryota</taxon>
        <taxon>Viridiplantae</taxon>
        <taxon>Streptophyta</taxon>
        <taxon>Embryophyta</taxon>
        <taxon>Tracheophyta</taxon>
        <taxon>Spermatophyta</taxon>
        <taxon>Magnoliopsida</taxon>
        <taxon>eudicotyledons</taxon>
        <taxon>Gunneridae</taxon>
        <taxon>Pentapetalae</taxon>
        <taxon>asterids</taxon>
        <taxon>lamiids</taxon>
        <taxon>Lamiales</taxon>
        <taxon>Orobanchaceae</taxon>
        <taxon>Orobanchaceae incertae sedis</taxon>
        <taxon>Phtheirospermum</taxon>
    </lineage>
</organism>
<evidence type="ECO:0008006" key="4">
    <source>
        <dbReference type="Google" id="ProtNLM"/>
    </source>
</evidence>
<dbReference type="Pfam" id="PF04450">
    <property type="entry name" value="BSP"/>
    <property type="match status" value="1"/>
</dbReference>
<evidence type="ECO:0000313" key="2">
    <source>
        <dbReference type="EMBL" id="GFP84623.1"/>
    </source>
</evidence>
<evidence type="ECO:0000256" key="1">
    <source>
        <dbReference type="SAM" id="SignalP"/>
    </source>
</evidence>
<feature type="chain" id="PRO_5032481428" description="Plant basic secretory protein (BSP) family protein" evidence="1">
    <location>
        <begin position="25"/>
        <end position="240"/>
    </location>
</feature>
<dbReference type="OrthoDB" id="891726at2759"/>
<reference evidence="2" key="1">
    <citation type="submission" date="2020-07" db="EMBL/GenBank/DDBJ databases">
        <title>Ethylene signaling mediates host invasion by parasitic plants.</title>
        <authorList>
            <person name="Yoshida S."/>
        </authorList>
    </citation>
    <scope>NUCLEOTIDE SEQUENCE</scope>
    <source>
        <strain evidence="2">Okayama</strain>
    </source>
</reference>
<evidence type="ECO:0000313" key="3">
    <source>
        <dbReference type="Proteomes" id="UP000653305"/>
    </source>
</evidence>
<dbReference type="Proteomes" id="UP000653305">
    <property type="component" value="Unassembled WGS sequence"/>
</dbReference>
<protein>
    <recommendedName>
        <fullName evidence="4">Plant basic secretory protein (BSP) family protein</fullName>
    </recommendedName>
</protein>
<proteinExistence type="predicted"/>
<accession>A0A830BKK6</accession>
<feature type="signal peptide" evidence="1">
    <location>
        <begin position="1"/>
        <end position="24"/>
    </location>
</feature>